<sequence length="219" mass="25221">MATIGTLITRVETRIALASGLDVQAVDEPRFLEMLRSRYNSLFDRNWWTDYLTLGTYTTDGTTGLITGDVTGLINRVADIHSIFYDDHDDPIPMLKFNANPRHARRPSWAPYASDATKMFKVYPIDQVATLNVWFRTRLTDTQWEQDNTETEVNMDDEMLILGTVFDYLSDDGSNDDATKKYLGMYQDRIKQLEKLQLQAPIAKSNDRNGYPTRWYDGP</sequence>
<dbReference type="EMBL" id="MT141572">
    <property type="protein sequence ID" value="QJA67494.1"/>
    <property type="molecule type" value="Genomic_DNA"/>
</dbReference>
<dbReference type="EMBL" id="MT144633">
    <property type="protein sequence ID" value="QJH95910.1"/>
    <property type="molecule type" value="Genomic_DNA"/>
</dbReference>
<evidence type="ECO:0000313" key="4">
    <source>
        <dbReference type="EMBL" id="QJI05076.1"/>
    </source>
</evidence>
<dbReference type="AlphaFoldDB" id="A0A6H1ZAU9"/>
<dbReference type="EMBL" id="MT145194">
    <property type="protein sequence ID" value="QJI05076.1"/>
    <property type="molecule type" value="Genomic_DNA"/>
</dbReference>
<protein>
    <submittedName>
        <fullName evidence="1">Uncharacterized protein</fullName>
    </submittedName>
</protein>
<proteinExistence type="predicted"/>
<evidence type="ECO:0000313" key="2">
    <source>
        <dbReference type="EMBL" id="QJA67494.1"/>
    </source>
</evidence>
<accession>A0A6H1ZAU9</accession>
<evidence type="ECO:0000313" key="3">
    <source>
        <dbReference type="EMBL" id="QJH95910.1"/>
    </source>
</evidence>
<name>A0A6H1ZAU9_9ZZZZ</name>
<reference evidence="1" key="1">
    <citation type="submission" date="2020-03" db="EMBL/GenBank/DDBJ databases">
        <title>The deep terrestrial virosphere.</title>
        <authorList>
            <person name="Holmfeldt K."/>
            <person name="Nilsson E."/>
            <person name="Simone D."/>
            <person name="Lopez-Fernandez M."/>
            <person name="Wu X."/>
            <person name="de Brujin I."/>
            <person name="Lundin D."/>
            <person name="Andersson A."/>
            <person name="Bertilsson S."/>
            <person name="Dopson M."/>
        </authorList>
    </citation>
    <scope>NUCLEOTIDE SEQUENCE</scope>
    <source>
        <strain evidence="4">MM415A00133</strain>
        <strain evidence="2">MM415B00206</strain>
        <strain evidence="1">TM448A00125</strain>
        <strain evidence="3">TM448B00551</strain>
    </source>
</reference>
<evidence type="ECO:0000313" key="1">
    <source>
        <dbReference type="EMBL" id="QJA44658.1"/>
    </source>
</evidence>
<gene>
    <name evidence="4" type="ORF">MM415A00133_0019</name>
    <name evidence="2" type="ORF">MM415B00206_0011</name>
    <name evidence="1" type="ORF">TM448A00125_0054</name>
    <name evidence="3" type="ORF">TM448B00551_0008</name>
</gene>
<dbReference type="EMBL" id="MT143978">
    <property type="protein sequence ID" value="QJA44658.1"/>
    <property type="molecule type" value="Genomic_DNA"/>
</dbReference>
<organism evidence="1">
    <name type="scientific">viral metagenome</name>
    <dbReference type="NCBI Taxonomy" id="1070528"/>
    <lineage>
        <taxon>unclassified sequences</taxon>
        <taxon>metagenomes</taxon>
        <taxon>organismal metagenomes</taxon>
    </lineage>
</organism>